<accession>A0A839E248</accession>
<evidence type="ECO:0000313" key="4">
    <source>
        <dbReference type="Proteomes" id="UP000585905"/>
    </source>
</evidence>
<dbReference type="RefSeq" id="WP_182489567.1">
    <property type="nucleotide sequence ID" value="NZ_BAAAOV010000002.1"/>
</dbReference>
<dbReference type="InterPro" id="IPR021373">
    <property type="entry name" value="DUF2993"/>
</dbReference>
<evidence type="ECO:0000256" key="2">
    <source>
        <dbReference type="SAM" id="Phobius"/>
    </source>
</evidence>
<sequence>MSSASTPDRRSDRVDPAVAATLSDARASDAASPPASARRRGGRRAAIVLGVTAAVLGVLVIGAAVADGAVRGAIRDEVADRVRASLELDPEHPVEVDIAGRSVLWQIVTGRFERVDVDAGEISAGDLAGALTMSATGIPTDSTQPTDRVDAQFVVAEGDIAAIAGALSGASIDEVALDDGQIRFRSTLDLLGFQLEVGVGLLPAAVDGALSFTPASLVVGEEEIDLESFAEQFGGLGGGLLTAQSVCVAEHLPSGLLLEEVVVEDDALVIALGADDVALDGPALSQRGTC</sequence>
<reference evidence="3 4" key="1">
    <citation type="submission" date="2020-07" db="EMBL/GenBank/DDBJ databases">
        <title>Sequencing the genomes of 1000 actinobacteria strains.</title>
        <authorList>
            <person name="Klenk H.-P."/>
        </authorList>
    </citation>
    <scope>NUCLEOTIDE SEQUENCE [LARGE SCALE GENOMIC DNA]</scope>
    <source>
        <strain evidence="3 4">DSM 19663</strain>
    </source>
</reference>
<feature type="compositionally biased region" description="Low complexity" evidence="1">
    <location>
        <begin position="23"/>
        <end position="36"/>
    </location>
</feature>
<dbReference type="Proteomes" id="UP000585905">
    <property type="component" value="Unassembled WGS sequence"/>
</dbReference>
<proteinExistence type="predicted"/>
<keyword evidence="4" id="KW-1185">Reference proteome</keyword>
<protein>
    <recommendedName>
        <fullName evidence="5">DUF2993 domain-containing protein</fullName>
    </recommendedName>
</protein>
<evidence type="ECO:0000256" key="1">
    <source>
        <dbReference type="SAM" id="MobiDB-lite"/>
    </source>
</evidence>
<evidence type="ECO:0000313" key="3">
    <source>
        <dbReference type="EMBL" id="MBA8846749.1"/>
    </source>
</evidence>
<keyword evidence="2" id="KW-1133">Transmembrane helix</keyword>
<gene>
    <name evidence="3" type="ORF">FHX53_000313</name>
</gene>
<dbReference type="Pfam" id="PF11209">
    <property type="entry name" value="LmeA"/>
    <property type="match status" value="1"/>
</dbReference>
<keyword evidence="2" id="KW-0812">Transmembrane</keyword>
<organism evidence="3 4">
    <name type="scientific">Microcella alkalica</name>
    <dbReference type="NCBI Taxonomy" id="355930"/>
    <lineage>
        <taxon>Bacteria</taxon>
        <taxon>Bacillati</taxon>
        <taxon>Actinomycetota</taxon>
        <taxon>Actinomycetes</taxon>
        <taxon>Micrococcales</taxon>
        <taxon>Microbacteriaceae</taxon>
        <taxon>Microcella</taxon>
    </lineage>
</organism>
<name>A0A839E248_9MICO</name>
<dbReference type="AlphaFoldDB" id="A0A839E248"/>
<evidence type="ECO:0008006" key="5">
    <source>
        <dbReference type="Google" id="ProtNLM"/>
    </source>
</evidence>
<comment type="caution">
    <text evidence="3">The sequence shown here is derived from an EMBL/GenBank/DDBJ whole genome shotgun (WGS) entry which is preliminary data.</text>
</comment>
<feature type="transmembrane region" description="Helical" evidence="2">
    <location>
        <begin position="45"/>
        <end position="66"/>
    </location>
</feature>
<dbReference type="EMBL" id="JACGWX010000001">
    <property type="protein sequence ID" value="MBA8846749.1"/>
    <property type="molecule type" value="Genomic_DNA"/>
</dbReference>
<feature type="region of interest" description="Disordered" evidence="1">
    <location>
        <begin position="1"/>
        <end position="39"/>
    </location>
</feature>
<keyword evidence="2" id="KW-0472">Membrane</keyword>